<dbReference type="KEGG" id="gtt:GUITHDRAFT_136129"/>
<keyword evidence="3" id="KW-1185">Reference proteome</keyword>
<dbReference type="Proteomes" id="UP000011087">
    <property type="component" value="Unassembled WGS sequence"/>
</dbReference>
<reference evidence="3" key="2">
    <citation type="submission" date="2012-11" db="EMBL/GenBank/DDBJ databases">
        <authorList>
            <person name="Kuo A."/>
            <person name="Curtis B.A."/>
            <person name="Tanifuji G."/>
            <person name="Burki F."/>
            <person name="Gruber A."/>
            <person name="Irimia M."/>
            <person name="Maruyama S."/>
            <person name="Arias M.C."/>
            <person name="Ball S.G."/>
            <person name="Gile G.H."/>
            <person name="Hirakawa Y."/>
            <person name="Hopkins J.F."/>
            <person name="Rensing S.A."/>
            <person name="Schmutz J."/>
            <person name="Symeonidi A."/>
            <person name="Elias M."/>
            <person name="Eveleigh R.J."/>
            <person name="Herman E.K."/>
            <person name="Klute M.J."/>
            <person name="Nakayama T."/>
            <person name="Obornik M."/>
            <person name="Reyes-Prieto A."/>
            <person name="Armbrust E.V."/>
            <person name="Aves S.J."/>
            <person name="Beiko R.G."/>
            <person name="Coutinho P."/>
            <person name="Dacks J.B."/>
            <person name="Durnford D.G."/>
            <person name="Fast N.M."/>
            <person name="Green B.R."/>
            <person name="Grisdale C."/>
            <person name="Hempe F."/>
            <person name="Henrissat B."/>
            <person name="Hoppner M.P."/>
            <person name="Ishida K.-I."/>
            <person name="Kim E."/>
            <person name="Koreny L."/>
            <person name="Kroth P.G."/>
            <person name="Liu Y."/>
            <person name="Malik S.-B."/>
            <person name="Maier U.G."/>
            <person name="McRose D."/>
            <person name="Mock T."/>
            <person name="Neilson J.A."/>
            <person name="Onodera N.T."/>
            <person name="Poole A.M."/>
            <person name="Pritham E.J."/>
            <person name="Richards T.A."/>
            <person name="Rocap G."/>
            <person name="Roy S.W."/>
            <person name="Sarai C."/>
            <person name="Schaack S."/>
            <person name="Shirato S."/>
            <person name="Slamovits C.H."/>
            <person name="Spencer D.F."/>
            <person name="Suzuki S."/>
            <person name="Worden A.Z."/>
            <person name="Zauner S."/>
            <person name="Barry K."/>
            <person name="Bell C."/>
            <person name="Bharti A.K."/>
            <person name="Crow J.A."/>
            <person name="Grimwood J."/>
            <person name="Kramer R."/>
            <person name="Lindquist E."/>
            <person name="Lucas S."/>
            <person name="Salamov A."/>
            <person name="McFadden G.I."/>
            <person name="Lane C.E."/>
            <person name="Keeling P.J."/>
            <person name="Gray M.W."/>
            <person name="Grigoriev I.V."/>
            <person name="Archibald J.M."/>
        </authorList>
    </citation>
    <scope>NUCLEOTIDE SEQUENCE</scope>
    <source>
        <strain evidence="3">CCMP2712</strain>
    </source>
</reference>
<reference evidence="2" key="3">
    <citation type="submission" date="2016-03" db="UniProtKB">
        <authorList>
            <consortium name="EnsemblProtists"/>
        </authorList>
    </citation>
    <scope>IDENTIFICATION</scope>
</reference>
<evidence type="ECO:0000313" key="3">
    <source>
        <dbReference type="Proteomes" id="UP000011087"/>
    </source>
</evidence>
<dbReference type="AlphaFoldDB" id="L1JN15"/>
<dbReference type="EMBL" id="JH992982">
    <property type="protein sequence ID" value="EKX49468.1"/>
    <property type="molecule type" value="Genomic_DNA"/>
</dbReference>
<reference evidence="1 3" key="1">
    <citation type="journal article" date="2012" name="Nature">
        <title>Algal genomes reveal evolutionary mosaicism and the fate of nucleomorphs.</title>
        <authorList>
            <consortium name="DOE Joint Genome Institute"/>
            <person name="Curtis B.A."/>
            <person name="Tanifuji G."/>
            <person name="Burki F."/>
            <person name="Gruber A."/>
            <person name="Irimia M."/>
            <person name="Maruyama S."/>
            <person name="Arias M.C."/>
            <person name="Ball S.G."/>
            <person name="Gile G.H."/>
            <person name="Hirakawa Y."/>
            <person name="Hopkins J.F."/>
            <person name="Kuo A."/>
            <person name="Rensing S.A."/>
            <person name="Schmutz J."/>
            <person name="Symeonidi A."/>
            <person name="Elias M."/>
            <person name="Eveleigh R.J."/>
            <person name="Herman E.K."/>
            <person name="Klute M.J."/>
            <person name="Nakayama T."/>
            <person name="Obornik M."/>
            <person name="Reyes-Prieto A."/>
            <person name="Armbrust E.V."/>
            <person name="Aves S.J."/>
            <person name="Beiko R.G."/>
            <person name="Coutinho P."/>
            <person name="Dacks J.B."/>
            <person name="Durnford D.G."/>
            <person name="Fast N.M."/>
            <person name="Green B.R."/>
            <person name="Grisdale C.J."/>
            <person name="Hempel F."/>
            <person name="Henrissat B."/>
            <person name="Hoppner M.P."/>
            <person name="Ishida K."/>
            <person name="Kim E."/>
            <person name="Koreny L."/>
            <person name="Kroth P.G."/>
            <person name="Liu Y."/>
            <person name="Malik S.B."/>
            <person name="Maier U.G."/>
            <person name="McRose D."/>
            <person name="Mock T."/>
            <person name="Neilson J.A."/>
            <person name="Onodera N.T."/>
            <person name="Poole A.M."/>
            <person name="Pritham E.J."/>
            <person name="Richards T.A."/>
            <person name="Rocap G."/>
            <person name="Roy S.W."/>
            <person name="Sarai C."/>
            <person name="Schaack S."/>
            <person name="Shirato S."/>
            <person name="Slamovits C.H."/>
            <person name="Spencer D.F."/>
            <person name="Suzuki S."/>
            <person name="Worden A.Z."/>
            <person name="Zauner S."/>
            <person name="Barry K."/>
            <person name="Bell C."/>
            <person name="Bharti A.K."/>
            <person name="Crow J.A."/>
            <person name="Grimwood J."/>
            <person name="Kramer R."/>
            <person name="Lindquist E."/>
            <person name="Lucas S."/>
            <person name="Salamov A."/>
            <person name="McFadden G.I."/>
            <person name="Lane C.E."/>
            <person name="Keeling P.J."/>
            <person name="Gray M.W."/>
            <person name="Grigoriev I.V."/>
            <person name="Archibald J.M."/>
        </authorList>
    </citation>
    <scope>NUCLEOTIDE SEQUENCE</scope>
    <source>
        <strain evidence="1 3">CCMP2712</strain>
    </source>
</reference>
<dbReference type="PaxDb" id="55529-EKX49468"/>
<protein>
    <submittedName>
        <fullName evidence="1 2">Uncharacterized protein</fullName>
    </submittedName>
</protein>
<evidence type="ECO:0000313" key="1">
    <source>
        <dbReference type="EMBL" id="EKX49468.1"/>
    </source>
</evidence>
<sequence>MAGGDGVSMGLGREWKGRRQMVFSLLWNLTGSDPYEVNELGQSCRTSFANEGPAVVLGCNADASGRSWDTWKGKKTAVATLEPYWENPWGAPGGSTWGKPANVGTNYY</sequence>
<evidence type="ECO:0000313" key="2">
    <source>
        <dbReference type="EnsemblProtists" id="EKX49468"/>
    </source>
</evidence>
<proteinExistence type="predicted"/>
<dbReference type="HOGENOM" id="CLU_2202055_0_0_1"/>
<dbReference type="GeneID" id="17305930"/>
<gene>
    <name evidence="1" type="ORF">GUITHDRAFT_136129</name>
</gene>
<organism evidence="1">
    <name type="scientific">Guillardia theta (strain CCMP2712)</name>
    <name type="common">Cryptophyte</name>
    <dbReference type="NCBI Taxonomy" id="905079"/>
    <lineage>
        <taxon>Eukaryota</taxon>
        <taxon>Cryptophyceae</taxon>
        <taxon>Pyrenomonadales</taxon>
        <taxon>Geminigeraceae</taxon>
        <taxon>Guillardia</taxon>
    </lineage>
</organism>
<accession>L1JN15</accession>
<name>L1JN15_GUITC</name>
<dbReference type="RefSeq" id="XP_005836448.1">
    <property type="nucleotide sequence ID" value="XM_005836391.1"/>
</dbReference>
<dbReference type="EnsemblProtists" id="EKX49468">
    <property type="protein sequence ID" value="EKX49468"/>
    <property type="gene ID" value="GUITHDRAFT_136129"/>
</dbReference>